<sequence>RKTFLNERKQNSPRELTKNLSTLSPSSILVVSNIFFHHRRSTPPPSPLLWLNHLSPHSSPSTSSSTSSSRPNWPKTLSHLRLGSDMMSCSAVPCLFSVYSAAVSVIKQMGLGWDWVFSLLRRRLGTDGRQWRGVEQRRRTLVVFITKYVPALKAAASIQEEFKLESSRQSFLCQDSPRNLYQAPDRNRRPGHCRISWLTGKLHSKLD</sequence>
<proteinExistence type="predicted"/>
<feature type="non-terminal residue" evidence="1">
    <location>
        <position position="1"/>
    </location>
</feature>
<name>A0AAU9T847_THLAR</name>
<reference evidence="1 2" key="1">
    <citation type="submission" date="2022-03" db="EMBL/GenBank/DDBJ databases">
        <authorList>
            <person name="Nunn A."/>
            <person name="Chopra R."/>
            <person name="Nunn A."/>
            <person name="Contreras Garrido A."/>
        </authorList>
    </citation>
    <scope>NUCLEOTIDE SEQUENCE [LARGE SCALE GENOMIC DNA]</scope>
</reference>
<keyword evidence="2" id="KW-1185">Reference proteome</keyword>
<dbReference type="AlphaFoldDB" id="A0AAU9T847"/>
<evidence type="ECO:0000313" key="1">
    <source>
        <dbReference type="EMBL" id="CAH2079445.1"/>
    </source>
</evidence>
<dbReference type="EMBL" id="OU466863">
    <property type="protein sequence ID" value="CAH2079445.1"/>
    <property type="molecule type" value="Genomic_DNA"/>
</dbReference>
<protein>
    <submittedName>
        <fullName evidence="1">Uncharacterized protein</fullName>
    </submittedName>
</protein>
<evidence type="ECO:0000313" key="2">
    <source>
        <dbReference type="Proteomes" id="UP000836841"/>
    </source>
</evidence>
<organism evidence="1 2">
    <name type="scientific">Thlaspi arvense</name>
    <name type="common">Field penny-cress</name>
    <dbReference type="NCBI Taxonomy" id="13288"/>
    <lineage>
        <taxon>Eukaryota</taxon>
        <taxon>Viridiplantae</taxon>
        <taxon>Streptophyta</taxon>
        <taxon>Embryophyta</taxon>
        <taxon>Tracheophyta</taxon>
        <taxon>Spermatophyta</taxon>
        <taxon>Magnoliopsida</taxon>
        <taxon>eudicotyledons</taxon>
        <taxon>Gunneridae</taxon>
        <taxon>Pentapetalae</taxon>
        <taxon>rosids</taxon>
        <taxon>malvids</taxon>
        <taxon>Brassicales</taxon>
        <taxon>Brassicaceae</taxon>
        <taxon>Thlaspideae</taxon>
        <taxon>Thlaspi</taxon>
    </lineage>
</organism>
<gene>
    <name evidence="1" type="ORF">TAV2_LOCUS24914</name>
</gene>
<accession>A0AAU9T847</accession>
<dbReference type="Proteomes" id="UP000836841">
    <property type="component" value="Chromosome 7"/>
</dbReference>